<evidence type="ECO:0000313" key="2">
    <source>
        <dbReference type="Proteomes" id="UP000286050"/>
    </source>
</evidence>
<proteinExistence type="predicted"/>
<protein>
    <submittedName>
        <fullName evidence="1">Uncharacterized protein</fullName>
    </submittedName>
</protein>
<accession>A0A414FYJ8</accession>
<organism evidence="1 2">
    <name type="scientific">Collinsella intestinalis</name>
    <dbReference type="NCBI Taxonomy" id="147207"/>
    <lineage>
        <taxon>Bacteria</taxon>
        <taxon>Bacillati</taxon>
        <taxon>Actinomycetota</taxon>
        <taxon>Coriobacteriia</taxon>
        <taxon>Coriobacteriales</taxon>
        <taxon>Coriobacteriaceae</taxon>
        <taxon>Collinsella</taxon>
    </lineage>
</organism>
<name>A0A414FYJ8_9ACTN</name>
<reference evidence="1 2" key="1">
    <citation type="submission" date="2018-08" db="EMBL/GenBank/DDBJ databases">
        <title>A genome reference for cultivated species of the human gut microbiota.</title>
        <authorList>
            <person name="Zou Y."/>
            <person name="Xue W."/>
            <person name="Luo G."/>
        </authorList>
    </citation>
    <scope>NUCLEOTIDE SEQUENCE [LARGE SCALE GENOMIC DNA]</scope>
    <source>
        <strain evidence="1 2">AM30-5LB</strain>
    </source>
</reference>
<evidence type="ECO:0000313" key="1">
    <source>
        <dbReference type="EMBL" id="RHD56592.1"/>
    </source>
</evidence>
<gene>
    <name evidence="1" type="ORF">DW787_03365</name>
</gene>
<dbReference type="Proteomes" id="UP000286050">
    <property type="component" value="Unassembled WGS sequence"/>
</dbReference>
<sequence length="66" mass="7100">MMRDLGASRASLTSGLLRMARALRAGCASVSIAGVHVGLLRTMSVMASSVTRKRSEYRSVFCESSY</sequence>
<dbReference type="AlphaFoldDB" id="A0A414FYJ8"/>
<dbReference type="EMBL" id="QSJI01000002">
    <property type="protein sequence ID" value="RHD56592.1"/>
    <property type="molecule type" value="Genomic_DNA"/>
</dbReference>
<comment type="caution">
    <text evidence="1">The sequence shown here is derived from an EMBL/GenBank/DDBJ whole genome shotgun (WGS) entry which is preliminary data.</text>
</comment>